<feature type="domain" description="CCHC-type" evidence="15">
    <location>
        <begin position="268"/>
        <end position="283"/>
    </location>
</feature>
<dbReference type="InterPro" id="IPR001878">
    <property type="entry name" value="Znf_CCHC"/>
</dbReference>
<dbReference type="InterPro" id="IPR000687">
    <property type="entry name" value="RIO_kinase"/>
</dbReference>
<keyword evidence="17" id="KW-1185">Reference proteome</keyword>
<dbReference type="Gene3D" id="1.10.10.10">
    <property type="entry name" value="Winged helix-like DNA-binding domain superfamily/Winged helix DNA-binding domain"/>
    <property type="match status" value="1"/>
</dbReference>
<feature type="compositionally biased region" description="Basic and acidic residues" evidence="14">
    <location>
        <begin position="222"/>
        <end position="241"/>
    </location>
</feature>
<evidence type="ECO:0000256" key="14">
    <source>
        <dbReference type="SAM" id="MobiDB-lite"/>
    </source>
</evidence>
<keyword evidence="9" id="KW-0067">ATP-binding</keyword>
<dbReference type="SMART" id="SM00343">
    <property type="entry name" value="ZnF_C2HC"/>
    <property type="match status" value="2"/>
</dbReference>
<dbReference type="PANTHER" id="PTHR45852">
    <property type="entry name" value="SER/THR-PROTEIN KINASE RIO2"/>
    <property type="match status" value="1"/>
</dbReference>
<dbReference type="CDD" id="cd05144">
    <property type="entry name" value="RIO2_C"/>
    <property type="match status" value="1"/>
</dbReference>
<gene>
    <name evidence="16" type="ORF">pipiens_001285</name>
</gene>
<keyword evidence="5" id="KW-0808">Transferase</keyword>
<evidence type="ECO:0000256" key="2">
    <source>
        <dbReference type="ARBA" id="ARBA00009196"/>
    </source>
</evidence>
<evidence type="ECO:0000256" key="7">
    <source>
        <dbReference type="ARBA" id="ARBA00022741"/>
    </source>
</evidence>
<accession>A0ABD1D4Z4</accession>
<comment type="cofactor">
    <cofactor evidence="1">
        <name>Mg(2+)</name>
        <dbReference type="ChEBI" id="CHEBI:18420"/>
    </cofactor>
</comment>
<evidence type="ECO:0000256" key="10">
    <source>
        <dbReference type="ARBA" id="ARBA00022842"/>
    </source>
</evidence>
<dbReference type="Proteomes" id="UP001562425">
    <property type="component" value="Unassembled WGS sequence"/>
</dbReference>
<feature type="compositionally biased region" description="Acidic residues" evidence="14">
    <location>
        <begin position="295"/>
        <end position="316"/>
    </location>
</feature>
<feature type="compositionally biased region" description="Acidic residues" evidence="14">
    <location>
        <begin position="46"/>
        <end position="65"/>
    </location>
</feature>
<dbReference type="SUPFAM" id="SSF56112">
    <property type="entry name" value="Protein kinase-like (PK-like)"/>
    <property type="match status" value="1"/>
</dbReference>
<dbReference type="InterPro" id="IPR036875">
    <property type="entry name" value="Znf_CCHC_sf"/>
</dbReference>
<keyword evidence="10" id="KW-0460">Magnesium</keyword>
<dbReference type="AlphaFoldDB" id="A0ABD1D4Z4"/>
<evidence type="ECO:0000256" key="5">
    <source>
        <dbReference type="ARBA" id="ARBA00022679"/>
    </source>
</evidence>
<evidence type="ECO:0000256" key="1">
    <source>
        <dbReference type="ARBA" id="ARBA00001946"/>
    </source>
</evidence>
<dbReference type="EMBL" id="JBEHCU010007474">
    <property type="protein sequence ID" value="KAL1394681.1"/>
    <property type="molecule type" value="Genomic_DNA"/>
</dbReference>
<dbReference type="SUPFAM" id="SSF57756">
    <property type="entry name" value="Retrovirus zinc finger-like domains"/>
    <property type="match status" value="1"/>
</dbReference>
<keyword evidence="13" id="KW-0863">Zinc-finger</keyword>
<evidence type="ECO:0000256" key="11">
    <source>
        <dbReference type="ARBA" id="ARBA00047899"/>
    </source>
</evidence>
<dbReference type="InterPro" id="IPR030484">
    <property type="entry name" value="Rio2"/>
</dbReference>
<keyword evidence="13" id="KW-0862">Zinc</keyword>
<keyword evidence="8" id="KW-0418">Kinase</keyword>
<protein>
    <recommendedName>
        <fullName evidence="3">non-specific serine/threonine protein kinase</fullName>
        <ecNumber evidence="3">2.7.11.1</ecNumber>
    </recommendedName>
</protein>
<evidence type="ECO:0000256" key="13">
    <source>
        <dbReference type="PROSITE-ProRule" id="PRU00047"/>
    </source>
</evidence>
<feature type="compositionally biased region" description="Basic and acidic residues" evidence="14">
    <location>
        <begin position="119"/>
        <end position="130"/>
    </location>
</feature>
<evidence type="ECO:0000313" key="16">
    <source>
        <dbReference type="EMBL" id="KAL1394681.1"/>
    </source>
</evidence>
<comment type="catalytic activity">
    <reaction evidence="11">
        <text>L-threonyl-[protein] + ATP = O-phospho-L-threonyl-[protein] + ADP + H(+)</text>
        <dbReference type="Rhea" id="RHEA:46608"/>
        <dbReference type="Rhea" id="RHEA-COMP:11060"/>
        <dbReference type="Rhea" id="RHEA-COMP:11605"/>
        <dbReference type="ChEBI" id="CHEBI:15378"/>
        <dbReference type="ChEBI" id="CHEBI:30013"/>
        <dbReference type="ChEBI" id="CHEBI:30616"/>
        <dbReference type="ChEBI" id="CHEBI:61977"/>
        <dbReference type="ChEBI" id="CHEBI:456216"/>
        <dbReference type="EC" id="2.7.11.1"/>
    </reaction>
</comment>
<organism evidence="16 17">
    <name type="scientific">Culex pipiens pipiens</name>
    <name type="common">Northern house mosquito</name>
    <dbReference type="NCBI Taxonomy" id="38569"/>
    <lineage>
        <taxon>Eukaryota</taxon>
        <taxon>Metazoa</taxon>
        <taxon>Ecdysozoa</taxon>
        <taxon>Arthropoda</taxon>
        <taxon>Hexapoda</taxon>
        <taxon>Insecta</taxon>
        <taxon>Pterygota</taxon>
        <taxon>Neoptera</taxon>
        <taxon>Endopterygota</taxon>
        <taxon>Diptera</taxon>
        <taxon>Nematocera</taxon>
        <taxon>Culicoidea</taxon>
        <taxon>Culicidae</taxon>
        <taxon>Culicinae</taxon>
        <taxon>Culicini</taxon>
        <taxon>Culex</taxon>
        <taxon>Culex</taxon>
    </lineage>
</organism>
<dbReference type="InterPro" id="IPR011009">
    <property type="entry name" value="Kinase-like_dom_sf"/>
</dbReference>
<evidence type="ECO:0000256" key="9">
    <source>
        <dbReference type="ARBA" id="ARBA00022840"/>
    </source>
</evidence>
<evidence type="ECO:0000256" key="3">
    <source>
        <dbReference type="ARBA" id="ARBA00012513"/>
    </source>
</evidence>
<dbReference type="Gene3D" id="4.10.60.10">
    <property type="entry name" value="Zinc finger, CCHC-type"/>
    <property type="match status" value="1"/>
</dbReference>
<evidence type="ECO:0000256" key="8">
    <source>
        <dbReference type="ARBA" id="ARBA00022777"/>
    </source>
</evidence>
<dbReference type="PROSITE" id="PS50158">
    <property type="entry name" value="ZF_CCHC"/>
    <property type="match status" value="1"/>
</dbReference>
<comment type="caution">
    <text evidence="16">The sequence shown here is derived from an EMBL/GenBank/DDBJ whole genome shotgun (WGS) entry which is preliminary data.</text>
</comment>
<name>A0ABD1D4Z4_CULPP</name>
<dbReference type="InterPro" id="IPR018934">
    <property type="entry name" value="RIO_dom"/>
</dbReference>
<dbReference type="EC" id="2.7.11.1" evidence="3"/>
<feature type="region of interest" description="Disordered" evidence="14">
    <location>
        <begin position="290"/>
        <end position="316"/>
    </location>
</feature>
<dbReference type="Gene3D" id="1.10.510.10">
    <property type="entry name" value="Transferase(Phosphotransferase) domain 1"/>
    <property type="match status" value="1"/>
</dbReference>
<dbReference type="GO" id="GO:0004674">
    <property type="term" value="F:protein serine/threonine kinase activity"/>
    <property type="evidence" value="ECO:0007669"/>
    <property type="project" value="UniProtKB-KW"/>
</dbReference>
<feature type="region of interest" description="Disordered" evidence="14">
    <location>
        <begin position="1"/>
        <end position="148"/>
    </location>
</feature>
<evidence type="ECO:0000256" key="6">
    <source>
        <dbReference type="ARBA" id="ARBA00022723"/>
    </source>
</evidence>
<dbReference type="FunFam" id="3.30.200.20:FF:000052">
    <property type="entry name" value="Serine/threonine-protein kinase RIO2"/>
    <property type="match status" value="1"/>
</dbReference>
<reference evidence="16 17" key="1">
    <citation type="submission" date="2024-05" db="EMBL/GenBank/DDBJ databases">
        <title>Culex pipiens pipiens assembly and annotation.</title>
        <authorList>
            <person name="Alout H."/>
            <person name="Durand T."/>
        </authorList>
    </citation>
    <scope>NUCLEOTIDE SEQUENCE [LARGE SCALE GENOMIC DNA]</scope>
    <source>
        <strain evidence="16">HA-2024</strain>
        <tissue evidence="16">Whole body</tissue>
    </source>
</reference>
<feature type="region of interest" description="Disordered" evidence="14">
    <location>
        <begin position="627"/>
        <end position="647"/>
    </location>
</feature>
<feature type="region of interest" description="Disordered" evidence="14">
    <location>
        <begin position="207"/>
        <end position="249"/>
    </location>
</feature>
<keyword evidence="4" id="KW-0723">Serine/threonine-protein kinase</keyword>
<evidence type="ECO:0000256" key="4">
    <source>
        <dbReference type="ARBA" id="ARBA00022527"/>
    </source>
</evidence>
<keyword evidence="7" id="KW-0547">Nucleotide-binding</keyword>
<dbReference type="InterPro" id="IPR036388">
    <property type="entry name" value="WH-like_DNA-bd_sf"/>
</dbReference>
<dbReference type="SMART" id="SM00090">
    <property type="entry name" value="RIO"/>
    <property type="match status" value="1"/>
</dbReference>
<feature type="compositionally biased region" description="Acidic residues" evidence="14">
    <location>
        <begin position="16"/>
        <end position="26"/>
    </location>
</feature>
<evidence type="ECO:0000259" key="15">
    <source>
        <dbReference type="PROSITE" id="PS50158"/>
    </source>
</evidence>
<sequence>MENQGRYVRAPNPREEDSDDEYEWASEADSNASEQDFSEEKAPEQDSSEEEASELESSGEEDGDDASLVSSDHGSSDDDVDVSSAETSGQNAPVGKEGNNPQAIGVPNQREIEMSGQSQERDTTDPEHNRSITTTVEPQGGEGAASEMLQRMENVLAAITDKISYLENMQMATNDVVLSAGRSDCLESEIADPDSPSIDRPEVYAVQQQKPFEPRFNAKRKSPNERADKQVDKRPRRENQVKGRRSRCSRCGGLAHGQRQCPASQRICAACGERGHYAAVCREFRIRQVKGDPSNGDEDGEDQKEMDSAEEQSEMEYDDYEEAEYLRDPVDIDYDPFADERVDAESTEDDSVEDGNGNDGYRLTNMGYDYLALKSLTLRGSVAGFGNQIGVGKESNIYTVGDEEGNPLCLKLHRLGRVCFRNVKEKRDYHGKRHKMSWLYLSRISATREYAYMKALYDRGFPVPRPVDFNWHCVIMELVDGYPLTNVAEVGNVEQLYDDLMNLIVRLGNCGIIHGDSNEFNVMITEEDQRPILIYFPQMVSTSHPNAEMYFDRDVQGVRDLFRKKFGYESEEHPKFTIWSGRMSWTGRFSALGTDLRRRWRRICTRSIIRREVRRYRGRRKLIYVPKIQKSSNQNNPEKRQIRSATR</sequence>
<comment type="catalytic activity">
    <reaction evidence="12">
        <text>L-seryl-[protein] + ATP = O-phospho-L-seryl-[protein] + ADP + H(+)</text>
        <dbReference type="Rhea" id="RHEA:17989"/>
        <dbReference type="Rhea" id="RHEA-COMP:9863"/>
        <dbReference type="Rhea" id="RHEA-COMP:11604"/>
        <dbReference type="ChEBI" id="CHEBI:15378"/>
        <dbReference type="ChEBI" id="CHEBI:29999"/>
        <dbReference type="ChEBI" id="CHEBI:30616"/>
        <dbReference type="ChEBI" id="CHEBI:83421"/>
        <dbReference type="ChEBI" id="CHEBI:456216"/>
        <dbReference type="EC" id="2.7.11.1"/>
    </reaction>
</comment>
<evidence type="ECO:0000256" key="12">
    <source>
        <dbReference type="ARBA" id="ARBA00048679"/>
    </source>
</evidence>
<evidence type="ECO:0000313" key="17">
    <source>
        <dbReference type="Proteomes" id="UP001562425"/>
    </source>
</evidence>
<comment type="similarity">
    <text evidence="2">Belongs to the protein kinase superfamily. RIO-type Ser/Thr kinase family.</text>
</comment>
<proteinExistence type="inferred from homology"/>
<dbReference type="GO" id="GO:0008270">
    <property type="term" value="F:zinc ion binding"/>
    <property type="evidence" value="ECO:0007669"/>
    <property type="project" value="UniProtKB-KW"/>
</dbReference>
<dbReference type="GO" id="GO:0005524">
    <property type="term" value="F:ATP binding"/>
    <property type="evidence" value="ECO:0007669"/>
    <property type="project" value="UniProtKB-KW"/>
</dbReference>
<keyword evidence="6" id="KW-0479">Metal-binding</keyword>
<dbReference type="Pfam" id="PF01163">
    <property type="entry name" value="RIO1"/>
    <property type="match status" value="1"/>
</dbReference>
<dbReference type="PANTHER" id="PTHR45852:SF1">
    <property type="entry name" value="SERINE_THREONINE-PROTEIN KINASE RIO2"/>
    <property type="match status" value="1"/>
</dbReference>
<dbReference type="Gene3D" id="3.30.200.20">
    <property type="entry name" value="Phosphorylase Kinase, domain 1"/>
    <property type="match status" value="1"/>
</dbReference>